<organism evidence="2 3">
    <name type="scientific">Calocera cornea HHB12733</name>
    <dbReference type="NCBI Taxonomy" id="1353952"/>
    <lineage>
        <taxon>Eukaryota</taxon>
        <taxon>Fungi</taxon>
        <taxon>Dikarya</taxon>
        <taxon>Basidiomycota</taxon>
        <taxon>Agaricomycotina</taxon>
        <taxon>Dacrymycetes</taxon>
        <taxon>Dacrymycetales</taxon>
        <taxon>Dacrymycetaceae</taxon>
        <taxon>Calocera</taxon>
    </lineage>
</organism>
<evidence type="ECO:0000256" key="1">
    <source>
        <dbReference type="SAM" id="MobiDB-lite"/>
    </source>
</evidence>
<protein>
    <submittedName>
        <fullName evidence="2">Uncharacterized protein</fullName>
    </submittedName>
</protein>
<reference evidence="2 3" key="1">
    <citation type="journal article" date="2016" name="Mol. Biol. Evol.">
        <title>Comparative Genomics of Early-Diverging Mushroom-Forming Fungi Provides Insights into the Origins of Lignocellulose Decay Capabilities.</title>
        <authorList>
            <person name="Nagy L.G."/>
            <person name="Riley R."/>
            <person name="Tritt A."/>
            <person name="Adam C."/>
            <person name="Daum C."/>
            <person name="Floudas D."/>
            <person name="Sun H."/>
            <person name="Yadav J.S."/>
            <person name="Pangilinan J."/>
            <person name="Larsson K.H."/>
            <person name="Matsuura K."/>
            <person name="Barry K."/>
            <person name="Labutti K."/>
            <person name="Kuo R."/>
            <person name="Ohm R.A."/>
            <person name="Bhattacharya S.S."/>
            <person name="Shirouzu T."/>
            <person name="Yoshinaga Y."/>
            <person name="Martin F.M."/>
            <person name="Grigoriev I.V."/>
            <person name="Hibbett D.S."/>
        </authorList>
    </citation>
    <scope>NUCLEOTIDE SEQUENCE [LARGE SCALE GENOMIC DNA]</scope>
    <source>
        <strain evidence="2 3">HHB12733</strain>
    </source>
</reference>
<evidence type="ECO:0000313" key="3">
    <source>
        <dbReference type="Proteomes" id="UP000076842"/>
    </source>
</evidence>
<dbReference type="AlphaFoldDB" id="A0A165HHZ3"/>
<feature type="compositionally biased region" description="Polar residues" evidence="1">
    <location>
        <begin position="48"/>
        <end position="63"/>
    </location>
</feature>
<feature type="region of interest" description="Disordered" evidence="1">
    <location>
        <begin position="1"/>
        <end position="134"/>
    </location>
</feature>
<dbReference type="InParanoid" id="A0A165HHZ3"/>
<dbReference type="EMBL" id="KV423941">
    <property type="protein sequence ID" value="KZT59323.1"/>
    <property type="molecule type" value="Genomic_DNA"/>
</dbReference>
<feature type="compositionally biased region" description="Polar residues" evidence="1">
    <location>
        <begin position="76"/>
        <end position="90"/>
    </location>
</feature>
<keyword evidence="3" id="KW-1185">Reference proteome</keyword>
<feature type="compositionally biased region" description="Basic and acidic residues" evidence="1">
    <location>
        <begin position="9"/>
        <end position="22"/>
    </location>
</feature>
<accession>A0A165HHZ3</accession>
<gene>
    <name evidence="2" type="ORF">CALCODRAFT_507541</name>
</gene>
<name>A0A165HHZ3_9BASI</name>
<evidence type="ECO:0000313" key="2">
    <source>
        <dbReference type="EMBL" id="KZT59323.1"/>
    </source>
</evidence>
<feature type="compositionally biased region" description="Acidic residues" evidence="1">
    <location>
        <begin position="23"/>
        <end position="45"/>
    </location>
</feature>
<proteinExistence type="predicted"/>
<sequence>MAAKRKAGRSAERMSKTRKIEETDTERDEDTAQSVVEETELDEPLCLENTNTKVSAPISQEASLGNDEDPFAHAGNESTVSTELLKSSKTGLDAEPSRVPPLIWPEINTDDASGASKVPPAREPAEDSDGDSISSLPLDLQFGRLDSFFDMRNFLVDKRNSAVKIFISGFVISADFRNTEGMPLRPSRIYNEYTVPGERTTKDSFLNIQAGRWQTSYGAPRESPGNPFTGCYLADRSLRDRSPYSVESIGRGDLVVLETRLRSRRTEREGRTVEFQLQAVNLLMPKARHIETAVSNDGADVDW</sequence>
<dbReference type="Proteomes" id="UP000076842">
    <property type="component" value="Unassembled WGS sequence"/>
</dbReference>